<keyword evidence="2" id="KW-0812">Transmembrane</keyword>
<evidence type="ECO:0000256" key="1">
    <source>
        <dbReference type="SAM" id="MobiDB-lite"/>
    </source>
</evidence>
<proteinExistence type="predicted"/>
<keyword evidence="5" id="KW-1185">Reference proteome</keyword>
<dbReference type="EMBL" id="JAXCGZ010015183">
    <property type="protein sequence ID" value="KAK7070955.1"/>
    <property type="molecule type" value="Genomic_DNA"/>
</dbReference>
<dbReference type="GO" id="GO:0005886">
    <property type="term" value="C:plasma membrane"/>
    <property type="evidence" value="ECO:0007669"/>
    <property type="project" value="TreeGrafter"/>
</dbReference>
<dbReference type="GO" id="GO:0097638">
    <property type="term" value="P:L-arginine import across plasma membrane"/>
    <property type="evidence" value="ECO:0007669"/>
    <property type="project" value="TreeGrafter"/>
</dbReference>
<sequence length="209" mass="23637">MEKVEGQQIQGTEPEYMDYSFRDYMGQLFNTQGLKEPTYLTQSLVNYAALVFCVTCTLVIVVGVTLGEEIFNGDGRPIAGLVITFLTAFVNIVVIARQPQSDKKLSFKVPFVPWLPAFSSLVNIYLMFNLSSDTWIRFGIWMGVGLPLYFLYGYRFSRADDRRTLYKQEGHDNLAGPSHTIPDSFKDSEIKKSSPNTPVNAPDRYSLSE</sequence>
<name>A0AAN8X2N5_HALRR</name>
<feature type="transmembrane region" description="Helical" evidence="2">
    <location>
        <begin position="78"/>
        <end position="97"/>
    </location>
</feature>
<feature type="transmembrane region" description="Helical" evidence="2">
    <location>
        <begin position="44"/>
        <end position="66"/>
    </location>
</feature>
<reference evidence="4 5" key="1">
    <citation type="submission" date="2023-11" db="EMBL/GenBank/DDBJ databases">
        <title>Halocaridina rubra genome assembly.</title>
        <authorList>
            <person name="Smith C."/>
        </authorList>
    </citation>
    <scope>NUCLEOTIDE SEQUENCE [LARGE SCALE GENOMIC DNA]</scope>
    <source>
        <strain evidence="4">EP-1</strain>
        <tissue evidence="4">Whole</tissue>
    </source>
</reference>
<dbReference type="Proteomes" id="UP001381693">
    <property type="component" value="Unassembled WGS sequence"/>
</dbReference>
<keyword evidence="2" id="KW-0472">Membrane</keyword>
<organism evidence="4 5">
    <name type="scientific">Halocaridina rubra</name>
    <name type="common">Hawaiian red shrimp</name>
    <dbReference type="NCBI Taxonomy" id="373956"/>
    <lineage>
        <taxon>Eukaryota</taxon>
        <taxon>Metazoa</taxon>
        <taxon>Ecdysozoa</taxon>
        <taxon>Arthropoda</taxon>
        <taxon>Crustacea</taxon>
        <taxon>Multicrustacea</taxon>
        <taxon>Malacostraca</taxon>
        <taxon>Eumalacostraca</taxon>
        <taxon>Eucarida</taxon>
        <taxon>Decapoda</taxon>
        <taxon>Pleocyemata</taxon>
        <taxon>Caridea</taxon>
        <taxon>Atyoidea</taxon>
        <taxon>Atyidae</taxon>
        <taxon>Halocaridina</taxon>
    </lineage>
</organism>
<accession>A0AAN8X2N5</accession>
<gene>
    <name evidence="4" type="primary">SLC7A1_5</name>
    <name evidence="4" type="ORF">SK128_024231</name>
</gene>
<evidence type="ECO:0000313" key="4">
    <source>
        <dbReference type="EMBL" id="KAK7070955.1"/>
    </source>
</evidence>
<dbReference type="PANTHER" id="PTHR43243">
    <property type="entry name" value="INNER MEMBRANE TRANSPORTER YGJI-RELATED"/>
    <property type="match status" value="1"/>
</dbReference>
<feature type="region of interest" description="Disordered" evidence="1">
    <location>
        <begin position="169"/>
        <end position="209"/>
    </location>
</feature>
<dbReference type="InterPro" id="IPR029485">
    <property type="entry name" value="CAT_C"/>
</dbReference>
<evidence type="ECO:0000256" key="2">
    <source>
        <dbReference type="SAM" id="Phobius"/>
    </source>
</evidence>
<feature type="transmembrane region" description="Helical" evidence="2">
    <location>
        <begin position="134"/>
        <end position="154"/>
    </location>
</feature>
<keyword evidence="2" id="KW-1133">Transmembrane helix</keyword>
<feature type="transmembrane region" description="Helical" evidence="2">
    <location>
        <begin position="109"/>
        <end position="128"/>
    </location>
</feature>
<dbReference type="PANTHER" id="PTHR43243:SF105">
    <property type="entry name" value="CATIONIC AMINO ACID TRANSPORTER C-TERMINAL DOMAIN-CONTAINING PROTEIN"/>
    <property type="match status" value="1"/>
</dbReference>
<dbReference type="GO" id="GO:0000064">
    <property type="term" value="F:L-ornithine transmembrane transporter activity"/>
    <property type="evidence" value="ECO:0007669"/>
    <property type="project" value="TreeGrafter"/>
</dbReference>
<evidence type="ECO:0000313" key="5">
    <source>
        <dbReference type="Proteomes" id="UP001381693"/>
    </source>
</evidence>
<feature type="domain" description="Cationic amino acid transporter C-terminal" evidence="3">
    <location>
        <begin position="107"/>
        <end position="155"/>
    </location>
</feature>
<dbReference type="GO" id="GO:0061459">
    <property type="term" value="F:L-arginine transmembrane transporter activity"/>
    <property type="evidence" value="ECO:0007669"/>
    <property type="project" value="TreeGrafter"/>
</dbReference>
<dbReference type="AlphaFoldDB" id="A0AAN8X2N5"/>
<protein>
    <submittedName>
        <fullName evidence="4">High affinity cationic amino acid transporter 1</fullName>
    </submittedName>
</protein>
<dbReference type="Gene3D" id="1.20.1740.10">
    <property type="entry name" value="Amino acid/polyamine transporter I"/>
    <property type="match status" value="1"/>
</dbReference>
<dbReference type="Pfam" id="PF13906">
    <property type="entry name" value="AA_permease_C"/>
    <property type="match status" value="1"/>
</dbReference>
<comment type="caution">
    <text evidence="4">The sequence shown here is derived from an EMBL/GenBank/DDBJ whole genome shotgun (WGS) entry which is preliminary data.</text>
</comment>
<dbReference type="GO" id="GO:0015189">
    <property type="term" value="F:L-lysine transmembrane transporter activity"/>
    <property type="evidence" value="ECO:0007669"/>
    <property type="project" value="TreeGrafter"/>
</dbReference>
<evidence type="ECO:0000259" key="3">
    <source>
        <dbReference type="Pfam" id="PF13906"/>
    </source>
</evidence>